<proteinExistence type="predicted"/>
<feature type="region of interest" description="Disordered" evidence="2">
    <location>
        <begin position="166"/>
        <end position="191"/>
    </location>
</feature>
<dbReference type="GeneID" id="70220466"/>
<evidence type="ECO:0000313" key="3">
    <source>
        <dbReference type="EMBL" id="KAH7240115.1"/>
    </source>
</evidence>
<sequence>MCMIHSHVASKFGVNRGSRQHHGGLYRDETGIMYCYSAPTLALRYPRGTSATARQDNLNHLYYPLSAGISCHSLARTVAELLSKNTITYCDHSTTFPTKMPDKNFPHLLDTYAFTTHSDTVKETKEKLQKVNFERAKMEVDKEYIERRIDKLCDGRSTVQGCLERARDREEESKLRGQEAQRKKSAKLADSYEREIDKHDEYIDTLEETLEDLDRKQKKWDREQKKLRDIEKMSECSSKYRNTHIELLAQGRPEEGQSEPEKEQSGEDDSEEYATTKDETEKKSAKKVRFKEDSQKKYSEKNKSRKRDSDNKDSNKRESRKKDSHKEGNHEKSTPKSPSIGLWDTATIYQLNNCLIEAKAKLKDVQEKVKALEEKNKALLKEEEDLQTEIDTFRKSIRKKRSLALIVDWP</sequence>
<keyword evidence="4" id="KW-1185">Reference proteome</keyword>
<feature type="compositionally biased region" description="Basic and acidic residues" evidence="2">
    <location>
        <begin position="252"/>
        <end position="265"/>
    </location>
</feature>
<organism evidence="3 4">
    <name type="scientific">Fusarium redolens</name>
    <dbReference type="NCBI Taxonomy" id="48865"/>
    <lineage>
        <taxon>Eukaryota</taxon>
        <taxon>Fungi</taxon>
        <taxon>Dikarya</taxon>
        <taxon>Ascomycota</taxon>
        <taxon>Pezizomycotina</taxon>
        <taxon>Sordariomycetes</taxon>
        <taxon>Hypocreomycetidae</taxon>
        <taxon>Hypocreales</taxon>
        <taxon>Nectriaceae</taxon>
        <taxon>Fusarium</taxon>
        <taxon>Fusarium redolens species complex</taxon>
    </lineage>
</organism>
<feature type="compositionally biased region" description="Basic and acidic residues" evidence="2">
    <location>
        <begin position="290"/>
        <end position="334"/>
    </location>
</feature>
<feature type="compositionally biased region" description="Basic and acidic residues" evidence="2">
    <location>
        <begin position="166"/>
        <end position="182"/>
    </location>
</feature>
<dbReference type="RefSeq" id="XP_046045909.1">
    <property type="nucleotide sequence ID" value="XM_046190512.1"/>
</dbReference>
<evidence type="ECO:0000256" key="1">
    <source>
        <dbReference type="SAM" id="Coils"/>
    </source>
</evidence>
<keyword evidence="1" id="KW-0175">Coiled coil</keyword>
<feature type="coiled-coil region" evidence="1">
    <location>
        <begin position="355"/>
        <end position="396"/>
    </location>
</feature>
<gene>
    <name evidence="3" type="ORF">BKA55DRAFT_542711</name>
</gene>
<evidence type="ECO:0000256" key="2">
    <source>
        <dbReference type="SAM" id="MobiDB-lite"/>
    </source>
</evidence>
<dbReference type="AlphaFoldDB" id="A0A9P9GIN4"/>
<name>A0A9P9GIN4_FUSRE</name>
<dbReference type="OrthoDB" id="5093794at2759"/>
<feature type="compositionally biased region" description="Basic and acidic residues" evidence="2">
    <location>
        <begin position="274"/>
        <end position="283"/>
    </location>
</feature>
<dbReference type="Proteomes" id="UP000720189">
    <property type="component" value="Unassembled WGS sequence"/>
</dbReference>
<protein>
    <submittedName>
        <fullName evidence="3">Uncharacterized protein</fullName>
    </submittedName>
</protein>
<comment type="caution">
    <text evidence="3">The sequence shown here is derived from an EMBL/GenBank/DDBJ whole genome shotgun (WGS) entry which is preliminary data.</text>
</comment>
<reference evidence="3" key="1">
    <citation type="journal article" date="2021" name="Nat. Commun.">
        <title>Genetic determinants of endophytism in the Arabidopsis root mycobiome.</title>
        <authorList>
            <person name="Mesny F."/>
            <person name="Miyauchi S."/>
            <person name="Thiergart T."/>
            <person name="Pickel B."/>
            <person name="Atanasova L."/>
            <person name="Karlsson M."/>
            <person name="Huettel B."/>
            <person name="Barry K.W."/>
            <person name="Haridas S."/>
            <person name="Chen C."/>
            <person name="Bauer D."/>
            <person name="Andreopoulos W."/>
            <person name="Pangilinan J."/>
            <person name="LaButti K."/>
            <person name="Riley R."/>
            <person name="Lipzen A."/>
            <person name="Clum A."/>
            <person name="Drula E."/>
            <person name="Henrissat B."/>
            <person name="Kohler A."/>
            <person name="Grigoriev I.V."/>
            <person name="Martin F.M."/>
            <person name="Hacquard S."/>
        </authorList>
    </citation>
    <scope>NUCLEOTIDE SEQUENCE</scope>
    <source>
        <strain evidence="3">MPI-CAGE-AT-0023</strain>
    </source>
</reference>
<feature type="region of interest" description="Disordered" evidence="2">
    <location>
        <begin position="249"/>
        <end position="343"/>
    </location>
</feature>
<evidence type="ECO:0000313" key="4">
    <source>
        <dbReference type="Proteomes" id="UP000720189"/>
    </source>
</evidence>
<accession>A0A9P9GIN4</accession>
<dbReference type="EMBL" id="JAGMUX010000014">
    <property type="protein sequence ID" value="KAH7240115.1"/>
    <property type="molecule type" value="Genomic_DNA"/>
</dbReference>